<reference evidence="2" key="1">
    <citation type="submission" date="2022-03" db="EMBL/GenBank/DDBJ databases">
        <authorList>
            <person name="Alioto T."/>
            <person name="Alioto T."/>
            <person name="Gomez Garrido J."/>
        </authorList>
    </citation>
    <scope>NUCLEOTIDE SEQUENCE</scope>
</reference>
<feature type="compositionally biased region" description="Basic and acidic residues" evidence="1">
    <location>
        <begin position="30"/>
        <end position="39"/>
    </location>
</feature>
<keyword evidence="3" id="KW-1185">Reference proteome</keyword>
<evidence type="ECO:0000256" key="1">
    <source>
        <dbReference type="SAM" id="MobiDB-lite"/>
    </source>
</evidence>
<gene>
    <name evidence="2" type="ORF">PECUL_23A056245</name>
</gene>
<organism evidence="2 3">
    <name type="scientific">Pelobates cultripes</name>
    <name type="common">Western spadefoot toad</name>
    <dbReference type="NCBI Taxonomy" id="61616"/>
    <lineage>
        <taxon>Eukaryota</taxon>
        <taxon>Metazoa</taxon>
        <taxon>Chordata</taxon>
        <taxon>Craniata</taxon>
        <taxon>Vertebrata</taxon>
        <taxon>Euteleostomi</taxon>
        <taxon>Amphibia</taxon>
        <taxon>Batrachia</taxon>
        <taxon>Anura</taxon>
        <taxon>Pelobatoidea</taxon>
        <taxon>Pelobatidae</taxon>
        <taxon>Pelobates</taxon>
    </lineage>
</organism>
<feature type="region of interest" description="Disordered" evidence="1">
    <location>
        <begin position="1"/>
        <end position="60"/>
    </location>
</feature>
<protein>
    <submittedName>
        <fullName evidence="2">Uncharacterized protein</fullName>
    </submittedName>
</protein>
<name>A0AAD1T1W9_PELCU</name>
<sequence length="60" mass="6887">KSTPARALHRKPYQKLRGDRHPNLGLHQKTKLDTRKDTPEGDISAKTQRSSSHNRPCNEQ</sequence>
<dbReference type="AlphaFoldDB" id="A0AAD1T1W9"/>
<evidence type="ECO:0000313" key="3">
    <source>
        <dbReference type="Proteomes" id="UP001295444"/>
    </source>
</evidence>
<proteinExistence type="predicted"/>
<feature type="non-terminal residue" evidence="2">
    <location>
        <position position="1"/>
    </location>
</feature>
<dbReference type="EMBL" id="OW240919">
    <property type="protein sequence ID" value="CAH2313070.1"/>
    <property type="molecule type" value="Genomic_DNA"/>
</dbReference>
<dbReference type="Proteomes" id="UP001295444">
    <property type="component" value="Chromosome 08"/>
</dbReference>
<feature type="non-terminal residue" evidence="2">
    <location>
        <position position="60"/>
    </location>
</feature>
<accession>A0AAD1T1W9</accession>
<evidence type="ECO:0000313" key="2">
    <source>
        <dbReference type="EMBL" id="CAH2313070.1"/>
    </source>
</evidence>
<feature type="compositionally biased region" description="Polar residues" evidence="1">
    <location>
        <begin position="45"/>
        <end position="60"/>
    </location>
</feature>